<dbReference type="InterPro" id="IPR001867">
    <property type="entry name" value="OmpR/PhoB-type_DNA-bd"/>
</dbReference>
<reference evidence="7 8" key="1">
    <citation type="submission" date="2017-08" db="EMBL/GenBank/DDBJ databases">
        <title>The complete genome sequence of Nocardiopsis gilva YIM 90087.</title>
        <authorList>
            <person name="Yin M."/>
            <person name="Tang S."/>
        </authorList>
    </citation>
    <scope>NUCLEOTIDE SEQUENCE [LARGE SCALE GENOMIC DNA]</scope>
    <source>
        <strain evidence="7 8">YIM 90087</strain>
    </source>
</reference>
<feature type="domain" description="OmpR/PhoB-type" evidence="6">
    <location>
        <begin position="1"/>
        <end position="101"/>
    </location>
</feature>
<feature type="DNA-binding region" description="OmpR/PhoB-type" evidence="5">
    <location>
        <begin position="1"/>
        <end position="101"/>
    </location>
</feature>
<evidence type="ECO:0000256" key="5">
    <source>
        <dbReference type="PROSITE-ProRule" id="PRU01091"/>
    </source>
</evidence>
<keyword evidence="3 5" id="KW-0238">DNA-binding</keyword>
<dbReference type="Pfam" id="PF03704">
    <property type="entry name" value="BTAD"/>
    <property type="match status" value="1"/>
</dbReference>
<dbReference type="SMART" id="SM01043">
    <property type="entry name" value="BTAD"/>
    <property type="match status" value="1"/>
</dbReference>
<keyword evidence="2" id="KW-0805">Transcription regulation</keyword>
<dbReference type="CDD" id="cd15831">
    <property type="entry name" value="BTAD"/>
    <property type="match status" value="1"/>
</dbReference>
<dbReference type="InterPro" id="IPR005158">
    <property type="entry name" value="BTAD"/>
</dbReference>
<evidence type="ECO:0000256" key="2">
    <source>
        <dbReference type="ARBA" id="ARBA00023015"/>
    </source>
</evidence>
<sequence>MIARVLGPLRVTVGDVSVVPTPLKAKKLLALLVLNRDRVVQRATIERELWGLDVPMSASTGIQNCVMQIRKCLGLAQDQAPAVPLPKKVLITEPTGYRLAVPGDHFDVSRHRGLVAAAGRAEAEGDLAEASAQLNNALSLWRDAPLADVPAGPVLQSHVRRLQEERKSILVQRVALDLRLRRYTEVIGELHALAALNPYDEVLYEYLILALCLSGRRNDALSVYQELRAAMIDELGLEPSPRLRTLQQQILSCDADFDDALEQRVSGRTELVRA</sequence>
<dbReference type="PANTHER" id="PTHR35807:SF1">
    <property type="entry name" value="TRANSCRIPTIONAL REGULATOR REDD"/>
    <property type="match status" value="1"/>
</dbReference>
<dbReference type="SUPFAM" id="SSF48452">
    <property type="entry name" value="TPR-like"/>
    <property type="match status" value="1"/>
</dbReference>
<protein>
    <recommendedName>
        <fullName evidence="6">OmpR/PhoB-type domain-containing protein</fullName>
    </recommendedName>
</protein>
<evidence type="ECO:0000256" key="3">
    <source>
        <dbReference type="ARBA" id="ARBA00023125"/>
    </source>
</evidence>
<dbReference type="GO" id="GO:0000160">
    <property type="term" value="P:phosphorelay signal transduction system"/>
    <property type="evidence" value="ECO:0007669"/>
    <property type="project" value="InterPro"/>
</dbReference>
<proteinExistence type="inferred from homology"/>
<dbReference type="PROSITE" id="PS51755">
    <property type="entry name" value="OMPR_PHOB"/>
    <property type="match status" value="1"/>
</dbReference>
<evidence type="ECO:0000256" key="4">
    <source>
        <dbReference type="ARBA" id="ARBA00023163"/>
    </source>
</evidence>
<dbReference type="Proteomes" id="UP000215005">
    <property type="component" value="Chromosome"/>
</dbReference>
<comment type="similarity">
    <text evidence="1">Belongs to the AfsR/DnrI/RedD regulatory family.</text>
</comment>
<dbReference type="InterPro" id="IPR011990">
    <property type="entry name" value="TPR-like_helical_dom_sf"/>
</dbReference>
<evidence type="ECO:0000313" key="8">
    <source>
        <dbReference type="Proteomes" id="UP000215005"/>
    </source>
</evidence>
<dbReference type="AlphaFoldDB" id="A0A223S186"/>
<evidence type="ECO:0000256" key="1">
    <source>
        <dbReference type="ARBA" id="ARBA00005820"/>
    </source>
</evidence>
<dbReference type="InterPro" id="IPR051677">
    <property type="entry name" value="AfsR-DnrI-RedD_regulator"/>
</dbReference>
<dbReference type="RefSeq" id="WP_017621644.1">
    <property type="nucleotide sequence ID" value="NZ_ANBG01000431.1"/>
</dbReference>
<dbReference type="KEGG" id="ngv:CDO52_02895"/>
<dbReference type="GO" id="GO:0003677">
    <property type="term" value="F:DNA binding"/>
    <property type="evidence" value="ECO:0007669"/>
    <property type="project" value="UniProtKB-UniRule"/>
</dbReference>
<evidence type="ECO:0000313" key="7">
    <source>
        <dbReference type="EMBL" id="ASU81874.1"/>
    </source>
</evidence>
<dbReference type="Pfam" id="PF00486">
    <property type="entry name" value="Trans_reg_C"/>
    <property type="match status" value="1"/>
</dbReference>
<keyword evidence="4" id="KW-0804">Transcription</keyword>
<dbReference type="OrthoDB" id="4054020at2"/>
<dbReference type="GO" id="GO:0006355">
    <property type="term" value="P:regulation of DNA-templated transcription"/>
    <property type="evidence" value="ECO:0007669"/>
    <property type="project" value="InterPro"/>
</dbReference>
<dbReference type="Gene3D" id="1.10.10.10">
    <property type="entry name" value="Winged helix-like DNA-binding domain superfamily/Winged helix DNA-binding domain"/>
    <property type="match status" value="1"/>
</dbReference>
<dbReference type="InterPro" id="IPR036388">
    <property type="entry name" value="WH-like_DNA-bd_sf"/>
</dbReference>
<organism evidence="7 8">
    <name type="scientific">Nocardiopsis gilva YIM 90087</name>
    <dbReference type="NCBI Taxonomy" id="1235441"/>
    <lineage>
        <taxon>Bacteria</taxon>
        <taxon>Bacillati</taxon>
        <taxon>Actinomycetota</taxon>
        <taxon>Actinomycetes</taxon>
        <taxon>Streptosporangiales</taxon>
        <taxon>Nocardiopsidaceae</taxon>
        <taxon>Nocardiopsis</taxon>
    </lineage>
</organism>
<accession>A0A223S186</accession>
<dbReference type="Gene3D" id="1.25.40.10">
    <property type="entry name" value="Tetratricopeptide repeat domain"/>
    <property type="match status" value="1"/>
</dbReference>
<name>A0A223S186_9ACTN</name>
<dbReference type="EMBL" id="CP022753">
    <property type="protein sequence ID" value="ASU81874.1"/>
    <property type="molecule type" value="Genomic_DNA"/>
</dbReference>
<keyword evidence="8" id="KW-1185">Reference proteome</keyword>
<dbReference type="PANTHER" id="PTHR35807">
    <property type="entry name" value="TRANSCRIPTIONAL REGULATOR REDD-RELATED"/>
    <property type="match status" value="1"/>
</dbReference>
<dbReference type="SUPFAM" id="SSF46894">
    <property type="entry name" value="C-terminal effector domain of the bipartite response regulators"/>
    <property type="match status" value="1"/>
</dbReference>
<dbReference type="InterPro" id="IPR016032">
    <property type="entry name" value="Sig_transdc_resp-reg_C-effctor"/>
</dbReference>
<gene>
    <name evidence="7" type="ORF">CDO52_02895</name>
</gene>
<dbReference type="SMART" id="SM00862">
    <property type="entry name" value="Trans_reg_C"/>
    <property type="match status" value="1"/>
</dbReference>
<evidence type="ECO:0000259" key="6">
    <source>
        <dbReference type="PROSITE" id="PS51755"/>
    </source>
</evidence>